<evidence type="ECO:0000313" key="2">
    <source>
        <dbReference type="EMBL" id="CRY96981.1"/>
    </source>
</evidence>
<dbReference type="EMBL" id="LN853904">
    <property type="protein sequence ID" value="CRY96981.1"/>
    <property type="molecule type" value="Genomic_DNA"/>
</dbReference>
<reference evidence="2" key="1">
    <citation type="submission" date="2015-06" db="EMBL/GenBank/DDBJ databases">
        <authorList>
            <person name="Joergensen T."/>
        </authorList>
    </citation>
    <scope>NUCLEOTIDE SEQUENCE</scope>
    <source>
        <plasmid evidence="2">pRGFK1341</plasmid>
    </source>
</reference>
<evidence type="ECO:0000256" key="1">
    <source>
        <dbReference type="SAM" id="MobiDB-lite"/>
    </source>
</evidence>
<feature type="compositionally biased region" description="Gly residues" evidence="1">
    <location>
        <begin position="12"/>
        <end position="22"/>
    </location>
</feature>
<keyword evidence="2" id="KW-0614">Plasmid</keyword>
<name>A0A0H5Q4K1_9ZZZZ</name>
<feature type="region of interest" description="Disordered" evidence="1">
    <location>
        <begin position="131"/>
        <end position="169"/>
    </location>
</feature>
<organism evidence="2">
    <name type="scientific">uncultured prokaryote</name>
    <dbReference type="NCBI Taxonomy" id="198431"/>
    <lineage>
        <taxon>unclassified sequences</taxon>
        <taxon>environmental samples</taxon>
    </lineage>
</organism>
<protein>
    <submittedName>
        <fullName evidence="2">Uncharacterized protein</fullName>
    </submittedName>
</protein>
<proteinExistence type="predicted"/>
<accession>A0A0H5Q4K1</accession>
<geneLocation type="plasmid" evidence="2">
    <name>pRGFK1341</name>
</geneLocation>
<feature type="region of interest" description="Disordered" evidence="1">
    <location>
        <begin position="86"/>
        <end position="111"/>
    </location>
</feature>
<dbReference type="AlphaFoldDB" id="A0A0H5Q4K1"/>
<reference evidence="2" key="2">
    <citation type="submission" date="2015-07" db="EMBL/GenBank/DDBJ databases">
        <title>Plasmids, circular viruses and viroids from rat gut.</title>
        <authorList>
            <person name="Jorgensen T.J."/>
            <person name="Hansen M.A."/>
            <person name="Xu Z."/>
            <person name="Tabak M.A."/>
            <person name="Sorensen S.J."/>
            <person name="Hansen L.H."/>
        </authorList>
    </citation>
    <scope>NUCLEOTIDE SEQUENCE</scope>
    <source>
        <plasmid evidence="2">pRGFK1341</plasmid>
    </source>
</reference>
<sequence>MSGAARQRSGSKGQGCRPGDGTRGSDSAGLSEPCRGPVEARLGFSGEFPGQRLRGLCGALQRLFAVLWFSQPADLAVGAAWQVRELPSPPGPPPEALRRSEGWQASGAGGQGRRFQLSVGCRVSRVATLPATPDTDTVGLHDNIPEGWRQHPGGVATTSRRGSDNIPEG</sequence>
<feature type="region of interest" description="Disordered" evidence="1">
    <location>
        <begin position="1"/>
        <end position="36"/>
    </location>
</feature>